<dbReference type="InterPro" id="IPR001128">
    <property type="entry name" value="Cyt_P450"/>
</dbReference>
<keyword evidence="7 9" id="KW-0408">Iron</keyword>
<dbReference type="InterPro" id="IPR017972">
    <property type="entry name" value="Cyt_P450_CS"/>
</dbReference>
<keyword evidence="11" id="KW-1185">Reference proteome</keyword>
<dbReference type="PRINTS" id="PR00463">
    <property type="entry name" value="EP450I"/>
</dbReference>
<evidence type="ECO:0000256" key="3">
    <source>
        <dbReference type="ARBA" id="ARBA00010617"/>
    </source>
</evidence>
<dbReference type="Proteomes" id="UP001556367">
    <property type="component" value="Unassembled WGS sequence"/>
</dbReference>
<evidence type="ECO:0000256" key="6">
    <source>
        <dbReference type="ARBA" id="ARBA00023002"/>
    </source>
</evidence>
<gene>
    <name evidence="10" type="ORF">HGRIS_003513</name>
</gene>
<evidence type="ECO:0000256" key="1">
    <source>
        <dbReference type="ARBA" id="ARBA00001971"/>
    </source>
</evidence>
<sequence>MRIPKGTMVIANLRGMSLDESVYADPTKFHPARFLRKPEGSGEPFFSSAFGFGRRVCPGRHLATSGLWIVVATILATSTISKAVDEDGKDIDAVPEFTHGLATRPKPFPCDVRIRFDSADRLLD</sequence>
<keyword evidence="4 9" id="KW-0349">Heme</keyword>
<evidence type="ECO:0000313" key="11">
    <source>
        <dbReference type="Proteomes" id="UP001556367"/>
    </source>
</evidence>
<evidence type="ECO:0008006" key="12">
    <source>
        <dbReference type="Google" id="ProtNLM"/>
    </source>
</evidence>
<proteinExistence type="inferred from homology"/>
<dbReference type="Gene3D" id="1.10.630.10">
    <property type="entry name" value="Cytochrome P450"/>
    <property type="match status" value="1"/>
</dbReference>
<comment type="cofactor">
    <cofactor evidence="1">
        <name>heme</name>
        <dbReference type="ChEBI" id="CHEBI:30413"/>
    </cofactor>
</comment>
<dbReference type="InterPro" id="IPR002401">
    <property type="entry name" value="Cyt_P450_E_grp-I"/>
</dbReference>
<dbReference type="InterPro" id="IPR036396">
    <property type="entry name" value="Cyt_P450_sf"/>
</dbReference>
<dbReference type="InterPro" id="IPR050364">
    <property type="entry name" value="Cytochrome_P450_fung"/>
</dbReference>
<evidence type="ECO:0000256" key="8">
    <source>
        <dbReference type="ARBA" id="ARBA00023033"/>
    </source>
</evidence>
<comment type="similarity">
    <text evidence="3 9">Belongs to the cytochrome P450 family.</text>
</comment>
<dbReference type="Pfam" id="PF00067">
    <property type="entry name" value="p450"/>
    <property type="match status" value="1"/>
</dbReference>
<evidence type="ECO:0000256" key="5">
    <source>
        <dbReference type="ARBA" id="ARBA00022723"/>
    </source>
</evidence>
<evidence type="ECO:0000256" key="7">
    <source>
        <dbReference type="ARBA" id="ARBA00023004"/>
    </source>
</evidence>
<evidence type="ECO:0000256" key="2">
    <source>
        <dbReference type="ARBA" id="ARBA00005179"/>
    </source>
</evidence>
<evidence type="ECO:0000256" key="9">
    <source>
        <dbReference type="RuleBase" id="RU000461"/>
    </source>
</evidence>
<keyword evidence="8 9" id="KW-0503">Monooxygenase</keyword>
<keyword evidence="6 9" id="KW-0560">Oxidoreductase</keyword>
<dbReference type="SUPFAM" id="SSF48264">
    <property type="entry name" value="Cytochrome P450"/>
    <property type="match status" value="1"/>
</dbReference>
<organism evidence="10 11">
    <name type="scientific">Hohenbuehelia grisea</name>
    <dbReference type="NCBI Taxonomy" id="104357"/>
    <lineage>
        <taxon>Eukaryota</taxon>
        <taxon>Fungi</taxon>
        <taxon>Dikarya</taxon>
        <taxon>Basidiomycota</taxon>
        <taxon>Agaricomycotina</taxon>
        <taxon>Agaricomycetes</taxon>
        <taxon>Agaricomycetidae</taxon>
        <taxon>Agaricales</taxon>
        <taxon>Pleurotineae</taxon>
        <taxon>Pleurotaceae</taxon>
        <taxon>Hohenbuehelia</taxon>
    </lineage>
</organism>
<accession>A0ABR3JG97</accession>
<dbReference type="PANTHER" id="PTHR46300">
    <property type="entry name" value="P450, PUTATIVE (EUROFUNG)-RELATED-RELATED"/>
    <property type="match status" value="1"/>
</dbReference>
<dbReference type="PROSITE" id="PS00086">
    <property type="entry name" value="CYTOCHROME_P450"/>
    <property type="match status" value="1"/>
</dbReference>
<dbReference type="PANTHER" id="PTHR46300:SF5">
    <property type="entry name" value="CYTOCHROME P450"/>
    <property type="match status" value="1"/>
</dbReference>
<protein>
    <recommendedName>
        <fullName evidence="12">Cytochrome P450</fullName>
    </recommendedName>
</protein>
<evidence type="ECO:0000313" key="10">
    <source>
        <dbReference type="EMBL" id="KAL0954547.1"/>
    </source>
</evidence>
<keyword evidence="5 9" id="KW-0479">Metal-binding</keyword>
<name>A0ABR3JG97_9AGAR</name>
<evidence type="ECO:0000256" key="4">
    <source>
        <dbReference type="ARBA" id="ARBA00022617"/>
    </source>
</evidence>
<comment type="caution">
    <text evidence="10">The sequence shown here is derived from an EMBL/GenBank/DDBJ whole genome shotgun (WGS) entry which is preliminary data.</text>
</comment>
<reference evidence="11" key="1">
    <citation type="submission" date="2024-06" db="EMBL/GenBank/DDBJ databases">
        <title>Multi-omics analyses provide insights into the biosynthesis of the anticancer antibiotic pleurotin in Hohenbuehelia grisea.</title>
        <authorList>
            <person name="Weaver J.A."/>
            <person name="Alberti F."/>
        </authorList>
    </citation>
    <scope>NUCLEOTIDE SEQUENCE [LARGE SCALE GENOMIC DNA]</scope>
    <source>
        <strain evidence="11">T-177</strain>
    </source>
</reference>
<dbReference type="EMBL" id="JASNQZ010000007">
    <property type="protein sequence ID" value="KAL0954547.1"/>
    <property type="molecule type" value="Genomic_DNA"/>
</dbReference>
<comment type="pathway">
    <text evidence="2">Secondary metabolite biosynthesis.</text>
</comment>